<evidence type="ECO:0000313" key="2">
    <source>
        <dbReference type="Proteomes" id="UP000887458"/>
    </source>
</evidence>
<evidence type="ECO:0000313" key="1">
    <source>
        <dbReference type="EMBL" id="KAH9425277.1"/>
    </source>
</evidence>
<sequence>MFKNQHNNFIEDPEVFELVEQVDKRIDRIQQLLDMKRSEASKRFRLFLANLIDNYLDIRNNNNNDGQKENKESD</sequence>
<keyword evidence="2" id="KW-1185">Reference proteome</keyword>
<dbReference type="EMBL" id="NJHN03000019">
    <property type="protein sequence ID" value="KAH9425277.1"/>
    <property type="molecule type" value="Genomic_DNA"/>
</dbReference>
<gene>
    <name evidence="1" type="ORF">DERP_013469</name>
</gene>
<reference evidence="1 2" key="2">
    <citation type="journal article" date="2022" name="Mol. Biol. Evol.">
        <title>Comparative Genomics Reveals Insights into the Divergent Evolution of Astigmatic Mites and Household Pest Adaptations.</title>
        <authorList>
            <person name="Xiong Q."/>
            <person name="Wan A.T."/>
            <person name="Liu X."/>
            <person name="Fung C.S."/>
            <person name="Xiao X."/>
            <person name="Malainual N."/>
            <person name="Hou J."/>
            <person name="Wang L."/>
            <person name="Wang M."/>
            <person name="Yang K.Y."/>
            <person name="Cui Y."/>
            <person name="Leung E.L."/>
            <person name="Nong W."/>
            <person name="Shin S.K."/>
            <person name="Au S.W."/>
            <person name="Jeong K.Y."/>
            <person name="Chew F.T."/>
            <person name="Hui J.H."/>
            <person name="Leung T.F."/>
            <person name="Tungtrongchitr A."/>
            <person name="Zhong N."/>
            <person name="Liu Z."/>
            <person name="Tsui S.K."/>
        </authorList>
    </citation>
    <scope>NUCLEOTIDE SEQUENCE [LARGE SCALE GENOMIC DNA]</scope>
    <source>
        <strain evidence="1">Derp</strain>
    </source>
</reference>
<proteinExistence type="predicted"/>
<dbReference type="Proteomes" id="UP000887458">
    <property type="component" value="Unassembled WGS sequence"/>
</dbReference>
<protein>
    <submittedName>
        <fullName evidence="1">Uncharacterized protein</fullName>
    </submittedName>
</protein>
<accession>A0ABQ8JS85</accession>
<name>A0ABQ8JS85_DERPT</name>
<reference evidence="1 2" key="1">
    <citation type="journal article" date="2018" name="J. Allergy Clin. Immunol.">
        <title>High-quality assembly of Dermatophagoides pteronyssinus genome and transcriptome reveals a wide range of novel allergens.</title>
        <authorList>
            <person name="Liu X.Y."/>
            <person name="Yang K.Y."/>
            <person name="Wang M.Q."/>
            <person name="Kwok J.S."/>
            <person name="Zeng X."/>
            <person name="Yang Z."/>
            <person name="Xiao X.J."/>
            <person name="Lau C.P."/>
            <person name="Li Y."/>
            <person name="Huang Z.M."/>
            <person name="Ba J.G."/>
            <person name="Yim A.K."/>
            <person name="Ouyang C.Y."/>
            <person name="Ngai S.M."/>
            <person name="Chan T.F."/>
            <person name="Leung E.L."/>
            <person name="Liu L."/>
            <person name="Liu Z.G."/>
            <person name="Tsui S.K."/>
        </authorList>
    </citation>
    <scope>NUCLEOTIDE SEQUENCE [LARGE SCALE GENOMIC DNA]</scope>
    <source>
        <strain evidence="1">Derp</strain>
    </source>
</reference>
<organism evidence="1 2">
    <name type="scientific">Dermatophagoides pteronyssinus</name>
    <name type="common">European house dust mite</name>
    <dbReference type="NCBI Taxonomy" id="6956"/>
    <lineage>
        <taxon>Eukaryota</taxon>
        <taxon>Metazoa</taxon>
        <taxon>Ecdysozoa</taxon>
        <taxon>Arthropoda</taxon>
        <taxon>Chelicerata</taxon>
        <taxon>Arachnida</taxon>
        <taxon>Acari</taxon>
        <taxon>Acariformes</taxon>
        <taxon>Sarcoptiformes</taxon>
        <taxon>Astigmata</taxon>
        <taxon>Psoroptidia</taxon>
        <taxon>Analgoidea</taxon>
        <taxon>Pyroglyphidae</taxon>
        <taxon>Dermatophagoidinae</taxon>
        <taxon>Dermatophagoides</taxon>
    </lineage>
</organism>
<comment type="caution">
    <text evidence="1">The sequence shown here is derived from an EMBL/GenBank/DDBJ whole genome shotgun (WGS) entry which is preliminary data.</text>
</comment>